<reference evidence="11 12" key="1">
    <citation type="journal article" date="2015" name="Infect. Genet. Evol.">
        <title>Genomic sequences of six botulinum neurotoxin-producing strains representing three clostridial species illustrate the mobility and diversity of botulinum neurotoxin genes.</title>
        <authorList>
            <person name="Smith T.J."/>
            <person name="Hill K.K."/>
            <person name="Xie G."/>
            <person name="Foley B.T."/>
            <person name="Williamson C.H."/>
            <person name="Foster J.T."/>
            <person name="Johnson S.L."/>
            <person name="Chertkov O."/>
            <person name="Teshima H."/>
            <person name="Gibbons H.S."/>
            <person name="Johnsky L.A."/>
            <person name="Karavis M.A."/>
            <person name="Smith L.A."/>
        </authorList>
    </citation>
    <scope>NUCLEOTIDE SEQUENCE [LARGE SCALE GENOMIC DNA]</scope>
    <source>
        <strain evidence="11 12">Sullivan</strain>
    </source>
</reference>
<dbReference type="eggNOG" id="COG0382">
    <property type="taxonomic scope" value="Bacteria"/>
</dbReference>
<comment type="subcellular location">
    <subcellularLocation>
        <location evidence="2">Membrane</location>
        <topology evidence="2">Multi-pass membrane protein</topology>
    </subcellularLocation>
</comment>
<evidence type="ECO:0000256" key="2">
    <source>
        <dbReference type="ARBA" id="ARBA00004141"/>
    </source>
</evidence>
<protein>
    <recommendedName>
        <fullName evidence="9">4-hydroxybenzoate polyprenyltransferase</fullName>
        <ecNumber evidence="9">2.5.1.39</ecNumber>
    </recommendedName>
</protein>
<evidence type="ECO:0000256" key="4">
    <source>
        <dbReference type="ARBA" id="ARBA00022519"/>
    </source>
</evidence>
<keyword evidence="12" id="KW-1185">Reference proteome</keyword>
<dbReference type="RefSeq" id="WP_039314578.1">
    <property type="nucleotide sequence ID" value="NZ_CP006905.1"/>
</dbReference>
<dbReference type="InterPro" id="IPR039653">
    <property type="entry name" value="Prenyltransferase"/>
</dbReference>
<dbReference type="PANTHER" id="PTHR11048">
    <property type="entry name" value="PRENYLTRANSFERASES"/>
    <property type="match status" value="1"/>
</dbReference>
<evidence type="ECO:0000256" key="3">
    <source>
        <dbReference type="ARBA" id="ARBA00005985"/>
    </source>
</evidence>
<dbReference type="KEGG" id="cbv:U729_2100"/>
<dbReference type="AlphaFoldDB" id="A0A0A7FTY2"/>
<feature type="transmembrane region" description="Helical" evidence="10">
    <location>
        <begin position="164"/>
        <end position="186"/>
    </location>
</feature>
<evidence type="ECO:0000256" key="9">
    <source>
        <dbReference type="ARBA" id="ARBA00034524"/>
    </source>
</evidence>
<dbReference type="Proteomes" id="UP000030635">
    <property type="component" value="Chromosome"/>
</dbReference>
<dbReference type="GO" id="GO:0006744">
    <property type="term" value="P:ubiquinone biosynthetic process"/>
    <property type="evidence" value="ECO:0007669"/>
    <property type="project" value="TreeGrafter"/>
</dbReference>
<dbReference type="GO" id="GO:0005886">
    <property type="term" value="C:plasma membrane"/>
    <property type="evidence" value="ECO:0007669"/>
    <property type="project" value="TreeGrafter"/>
</dbReference>
<keyword evidence="4" id="KW-1003">Cell membrane</keyword>
<name>A0A0A7FTY2_9CLOT</name>
<dbReference type="EMBL" id="CP006905">
    <property type="protein sequence ID" value="AIY82375.1"/>
    <property type="molecule type" value="Genomic_DNA"/>
</dbReference>
<evidence type="ECO:0000313" key="11">
    <source>
        <dbReference type="EMBL" id="AIY82375.1"/>
    </source>
</evidence>
<feature type="transmembrane region" description="Helical" evidence="10">
    <location>
        <begin position="237"/>
        <end position="255"/>
    </location>
</feature>
<dbReference type="Gene3D" id="1.20.120.1780">
    <property type="entry name" value="UbiA prenyltransferase"/>
    <property type="match status" value="1"/>
</dbReference>
<feature type="transmembrane region" description="Helical" evidence="10">
    <location>
        <begin position="93"/>
        <end position="123"/>
    </location>
</feature>
<keyword evidence="4" id="KW-0997">Cell inner membrane</keyword>
<dbReference type="PANTHER" id="PTHR11048:SF28">
    <property type="entry name" value="4-HYDROXYBENZOATE POLYPRENYLTRANSFERASE, MITOCHONDRIAL"/>
    <property type="match status" value="1"/>
</dbReference>
<keyword evidence="6 10" id="KW-0812">Transmembrane</keyword>
<dbReference type="InterPro" id="IPR044878">
    <property type="entry name" value="UbiA_sf"/>
</dbReference>
<evidence type="ECO:0000256" key="7">
    <source>
        <dbReference type="ARBA" id="ARBA00022989"/>
    </source>
</evidence>
<evidence type="ECO:0000256" key="1">
    <source>
        <dbReference type="ARBA" id="ARBA00001946"/>
    </source>
</evidence>
<proteinExistence type="inferred from homology"/>
<comment type="similarity">
    <text evidence="3">Belongs to the UbiA prenyltransferase family.</text>
</comment>
<keyword evidence="7 10" id="KW-1133">Transmembrane helix</keyword>
<dbReference type="OrthoDB" id="9782418at2"/>
<feature type="transmembrane region" description="Helical" evidence="10">
    <location>
        <begin position="211"/>
        <end position="230"/>
    </location>
</feature>
<dbReference type="NCBIfam" id="TIGR01475">
    <property type="entry name" value="ubiA_other"/>
    <property type="match status" value="1"/>
</dbReference>
<feature type="transmembrane region" description="Helical" evidence="10">
    <location>
        <begin position="12"/>
        <end position="34"/>
    </location>
</feature>
<dbReference type="FunFam" id="1.10.357.140:FF:000008">
    <property type="entry name" value="4-hydroxybenzoate octaprenyltransferase"/>
    <property type="match status" value="1"/>
</dbReference>
<evidence type="ECO:0000313" key="12">
    <source>
        <dbReference type="Proteomes" id="UP000030635"/>
    </source>
</evidence>
<accession>A0A0A7FTY2</accession>
<comment type="cofactor">
    <cofactor evidence="1">
        <name>Mg(2+)</name>
        <dbReference type="ChEBI" id="CHEBI:18420"/>
    </cofactor>
</comment>
<dbReference type="CDD" id="cd13959">
    <property type="entry name" value="PT_UbiA_COQ2"/>
    <property type="match status" value="1"/>
</dbReference>
<dbReference type="InterPro" id="IPR006371">
    <property type="entry name" value="Polyprenyltransferase_UbiA-li"/>
</dbReference>
<dbReference type="Pfam" id="PF01040">
    <property type="entry name" value="UbiA"/>
    <property type="match status" value="1"/>
</dbReference>
<evidence type="ECO:0000256" key="8">
    <source>
        <dbReference type="ARBA" id="ARBA00023136"/>
    </source>
</evidence>
<organism evidence="11 12">
    <name type="scientific">Clostridium baratii str. Sullivan</name>
    <dbReference type="NCBI Taxonomy" id="1415775"/>
    <lineage>
        <taxon>Bacteria</taxon>
        <taxon>Bacillati</taxon>
        <taxon>Bacillota</taxon>
        <taxon>Clostridia</taxon>
        <taxon>Eubacteriales</taxon>
        <taxon>Clostridiaceae</taxon>
        <taxon>Clostridium</taxon>
    </lineage>
</organism>
<gene>
    <name evidence="11" type="ORF">U729_2100</name>
</gene>
<dbReference type="GO" id="GO:0008412">
    <property type="term" value="F:4-hydroxybenzoate polyprenyltransferase activity"/>
    <property type="evidence" value="ECO:0007669"/>
    <property type="project" value="UniProtKB-EC"/>
</dbReference>
<evidence type="ECO:0000256" key="10">
    <source>
        <dbReference type="SAM" id="Phobius"/>
    </source>
</evidence>
<sequence>MVLSKIKNKIFDYGTLVMFSHTIFSLSFALISMLLAGDGKLNFTKIFWIVIAFLGARTGANALNRVIDAEIDKKNPRTSTRQIPQGVMNKKEVLIFVVICFGVMVFAAWKLNTICLILSPIALFLMTIYSYTKRFTWACHLVLGITSAAAPVGAWIAVTGKISILPLVMGAANTLWVAGFDIIYGAQDYDFDTKNGIHSIPAAFGVKNALLISRVFHFLALGCLFIVGILSKELGLIYFFGLILISILFIIQHRLVKPDNLSNVKLASYNVNQVISIVFLIFGVIDCLI</sequence>
<dbReference type="InterPro" id="IPR000537">
    <property type="entry name" value="UbiA_prenyltransferase"/>
</dbReference>
<dbReference type="EC" id="2.5.1.39" evidence="9"/>
<evidence type="ECO:0000256" key="6">
    <source>
        <dbReference type="ARBA" id="ARBA00022692"/>
    </source>
</evidence>
<feature type="transmembrane region" description="Helical" evidence="10">
    <location>
        <begin position="135"/>
        <end position="157"/>
    </location>
</feature>
<dbReference type="HOGENOM" id="CLU_034879_5_1_9"/>
<keyword evidence="8 10" id="KW-0472">Membrane</keyword>
<dbReference type="FunFam" id="1.20.120.1780:FF:000001">
    <property type="entry name" value="4-hydroxybenzoate octaprenyltransferase"/>
    <property type="match status" value="1"/>
</dbReference>
<dbReference type="Gene3D" id="1.10.357.140">
    <property type="entry name" value="UbiA prenyltransferase"/>
    <property type="match status" value="1"/>
</dbReference>
<keyword evidence="5 11" id="KW-0808">Transferase</keyword>
<feature type="transmembrane region" description="Helical" evidence="10">
    <location>
        <begin position="267"/>
        <end position="288"/>
    </location>
</feature>
<evidence type="ECO:0000256" key="5">
    <source>
        <dbReference type="ARBA" id="ARBA00022679"/>
    </source>
</evidence>
<feature type="transmembrane region" description="Helical" evidence="10">
    <location>
        <begin position="46"/>
        <end position="67"/>
    </location>
</feature>
<dbReference type="STRING" id="1561.NPD11_919"/>